<keyword evidence="3" id="KW-0812">Transmembrane</keyword>
<evidence type="ECO:0000256" key="1">
    <source>
        <dbReference type="ARBA" id="ARBA00022729"/>
    </source>
</evidence>
<keyword evidence="6" id="KW-1185">Reference proteome</keyword>
<dbReference type="InterPro" id="IPR014755">
    <property type="entry name" value="Cu-Rt/internalin_Ig-like"/>
</dbReference>
<accession>A0A1A8ZGS3</accession>
<evidence type="ECO:0000256" key="3">
    <source>
        <dbReference type="SAM" id="Phobius"/>
    </source>
</evidence>
<sequence length="196" mass="19709">MSPGSPERGGLPADAPAPAAAWRRVAAVSVALLAVAVLVLGATVARRPARLESVDPADGARLATAPAAVRLSFSGRVDPREAHVSVVGAAGRLPTGPVRVDGSRVTVPLPATGTGSYRLGYHVVLGDGRALSGQTGYRVGPGGGEVAVAAPPETTSDHDHLGSGPLTVGVLLVGTVLTGFAVAVLFRRPGRGRRRT</sequence>
<dbReference type="Pfam" id="PF04234">
    <property type="entry name" value="CopC"/>
    <property type="match status" value="1"/>
</dbReference>
<feature type="transmembrane region" description="Helical" evidence="3">
    <location>
        <begin position="166"/>
        <end position="186"/>
    </location>
</feature>
<keyword evidence="3" id="KW-0472">Membrane</keyword>
<dbReference type="Gene3D" id="2.60.40.1220">
    <property type="match status" value="1"/>
</dbReference>
<feature type="transmembrane region" description="Helical" evidence="3">
    <location>
        <begin position="25"/>
        <end position="45"/>
    </location>
</feature>
<evidence type="ECO:0000313" key="5">
    <source>
        <dbReference type="EMBL" id="SBT43043.1"/>
    </source>
</evidence>
<dbReference type="OrthoDB" id="3405595at2"/>
<dbReference type="GO" id="GO:0046688">
    <property type="term" value="P:response to copper ion"/>
    <property type="evidence" value="ECO:0007669"/>
    <property type="project" value="InterPro"/>
</dbReference>
<evidence type="ECO:0000259" key="4">
    <source>
        <dbReference type="Pfam" id="PF04234"/>
    </source>
</evidence>
<dbReference type="RefSeq" id="WP_091661859.1">
    <property type="nucleotide sequence ID" value="NZ_LT594323.1"/>
</dbReference>
<gene>
    <name evidence="5" type="ORF">GA0070611_2174</name>
</gene>
<dbReference type="GO" id="GO:0042597">
    <property type="term" value="C:periplasmic space"/>
    <property type="evidence" value="ECO:0007669"/>
    <property type="project" value="InterPro"/>
</dbReference>
<reference evidence="6" key="1">
    <citation type="submission" date="2016-06" db="EMBL/GenBank/DDBJ databases">
        <authorList>
            <person name="Varghese N."/>
            <person name="Submissions Spin"/>
        </authorList>
    </citation>
    <scope>NUCLEOTIDE SEQUENCE [LARGE SCALE GENOMIC DNA]</scope>
    <source>
        <strain evidence="6">DSM 44815</strain>
    </source>
</reference>
<keyword evidence="1" id="KW-0732">Signal</keyword>
<keyword evidence="2" id="KW-0186">Copper</keyword>
<dbReference type="GO" id="GO:0005507">
    <property type="term" value="F:copper ion binding"/>
    <property type="evidence" value="ECO:0007669"/>
    <property type="project" value="InterPro"/>
</dbReference>
<dbReference type="PATRIC" id="fig|261654.4.peg.2214"/>
<dbReference type="EMBL" id="LT594323">
    <property type="protein sequence ID" value="SBT43043.1"/>
    <property type="molecule type" value="Genomic_DNA"/>
</dbReference>
<dbReference type="InterPro" id="IPR007348">
    <property type="entry name" value="CopC_dom"/>
</dbReference>
<protein>
    <recommendedName>
        <fullName evidence="4">CopC domain-containing protein</fullName>
    </recommendedName>
</protein>
<dbReference type="SUPFAM" id="SSF81296">
    <property type="entry name" value="E set domains"/>
    <property type="match status" value="1"/>
</dbReference>
<name>A0A1A8ZGS3_9ACTN</name>
<dbReference type="Proteomes" id="UP000199385">
    <property type="component" value="Chromosome I"/>
</dbReference>
<feature type="domain" description="CopC" evidence="4">
    <location>
        <begin position="49"/>
        <end position="139"/>
    </location>
</feature>
<organism evidence="5 6">
    <name type="scientific">Micromonospora auratinigra</name>
    <dbReference type="NCBI Taxonomy" id="261654"/>
    <lineage>
        <taxon>Bacteria</taxon>
        <taxon>Bacillati</taxon>
        <taxon>Actinomycetota</taxon>
        <taxon>Actinomycetes</taxon>
        <taxon>Micromonosporales</taxon>
        <taxon>Micromonosporaceae</taxon>
        <taxon>Micromonospora</taxon>
    </lineage>
</organism>
<proteinExistence type="predicted"/>
<dbReference type="AlphaFoldDB" id="A0A1A8ZGS3"/>
<evidence type="ECO:0000256" key="2">
    <source>
        <dbReference type="ARBA" id="ARBA00023008"/>
    </source>
</evidence>
<keyword evidence="3" id="KW-1133">Transmembrane helix</keyword>
<dbReference type="STRING" id="261654.GA0070611_2174"/>
<dbReference type="InterPro" id="IPR014756">
    <property type="entry name" value="Ig_E-set"/>
</dbReference>
<evidence type="ECO:0000313" key="6">
    <source>
        <dbReference type="Proteomes" id="UP000199385"/>
    </source>
</evidence>